<dbReference type="Gene3D" id="2.40.128.130">
    <property type="entry name" value="Autotransporter beta-domain"/>
    <property type="match status" value="1"/>
</dbReference>
<dbReference type="InterPro" id="IPR023828">
    <property type="entry name" value="Peptidase_S8_Ser-AS"/>
</dbReference>
<evidence type="ECO:0000256" key="6">
    <source>
        <dbReference type="PROSITE-ProRule" id="PRU01240"/>
    </source>
</evidence>
<keyword evidence="2 6" id="KW-0645">Protease</keyword>
<comment type="similarity">
    <text evidence="1 6">Belongs to the peptidase S8 family.</text>
</comment>
<dbReference type="PROSITE" id="PS51257">
    <property type="entry name" value="PROKAR_LIPOPROTEIN"/>
    <property type="match status" value="1"/>
</dbReference>
<dbReference type="PROSITE" id="PS00138">
    <property type="entry name" value="SUBTILASE_SER"/>
    <property type="match status" value="1"/>
</dbReference>
<dbReference type="PROSITE" id="PS00136">
    <property type="entry name" value="SUBTILASE_ASP"/>
    <property type="match status" value="1"/>
</dbReference>
<proteinExistence type="inferred from homology"/>
<dbReference type="InterPro" id="IPR013425">
    <property type="entry name" value="Autotrns_rpt"/>
</dbReference>
<evidence type="ECO:0000256" key="1">
    <source>
        <dbReference type="ARBA" id="ARBA00011073"/>
    </source>
</evidence>
<dbReference type="GO" id="GO:0006508">
    <property type="term" value="P:proteolysis"/>
    <property type="evidence" value="ECO:0007669"/>
    <property type="project" value="UniProtKB-KW"/>
</dbReference>
<evidence type="ECO:0000313" key="11">
    <source>
        <dbReference type="Proteomes" id="UP000247346"/>
    </source>
</evidence>
<dbReference type="InterPro" id="IPR036852">
    <property type="entry name" value="Peptidase_S8/S53_dom_sf"/>
</dbReference>
<dbReference type="GO" id="GO:0004252">
    <property type="term" value="F:serine-type endopeptidase activity"/>
    <property type="evidence" value="ECO:0007669"/>
    <property type="project" value="UniProtKB-UniRule"/>
</dbReference>
<feature type="domain" description="Autotransporter" evidence="9">
    <location>
        <begin position="679"/>
        <end position="946"/>
    </location>
</feature>
<evidence type="ECO:0000256" key="4">
    <source>
        <dbReference type="ARBA" id="ARBA00022801"/>
    </source>
</evidence>
<feature type="signal peptide" evidence="8">
    <location>
        <begin position="1"/>
        <end position="17"/>
    </location>
</feature>
<dbReference type="PANTHER" id="PTHR43806">
    <property type="entry name" value="PEPTIDASE S8"/>
    <property type="match status" value="1"/>
</dbReference>
<dbReference type="PROSITE" id="PS51208">
    <property type="entry name" value="AUTOTRANSPORTER"/>
    <property type="match status" value="1"/>
</dbReference>
<comment type="caution">
    <text evidence="10">The sequence shown here is derived from an EMBL/GenBank/DDBJ whole genome shotgun (WGS) entry which is preliminary data.</text>
</comment>
<dbReference type="InterPro" id="IPR000209">
    <property type="entry name" value="Peptidase_S8/S53_dom"/>
</dbReference>
<feature type="active site" description="Charge relay system" evidence="6">
    <location>
        <position position="331"/>
    </location>
</feature>
<keyword evidence="4 6" id="KW-0378">Hydrolase</keyword>
<dbReference type="SMART" id="SM00869">
    <property type="entry name" value="Autotransporter"/>
    <property type="match status" value="1"/>
</dbReference>
<feature type="compositionally biased region" description="Pro residues" evidence="7">
    <location>
        <begin position="35"/>
        <end position="68"/>
    </location>
</feature>
<dbReference type="PROSITE" id="PS51892">
    <property type="entry name" value="SUBTILASE"/>
    <property type="match status" value="1"/>
</dbReference>
<feature type="active site" description="Charge relay system" evidence="6">
    <location>
        <position position="134"/>
    </location>
</feature>
<dbReference type="Proteomes" id="UP000247346">
    <property type="component" value="Unassembled WGS sequence"/>
</dbReference>
<dbReference type="InterPro" id="IPR005546">
    <property type="entry name" value="Autotransporte_beta"/>
</dbReference>
<dbReference type="Pfam" id="PF12951">
    <property type="entry name" value="PATR"/>
    <property type="match status" value="1"/>
</dbReference>
<organism evidence="10 11">
    <name type="scientific">Xanthomonas sacchari</name>
    <dbReference type="NCBI Taxonomy" id="56458"/>
    <lineage>
        <taxon>Bacteria</taxon>
        <taxon>Pseudomonadati</taxon>
        <taxon>Pseudomonadota</taxon>
        <taxon>Gammaproteobacteria</taxon>
        <taxon>Lysobacterales</taxon>
        <taxon>Lysobacteraceae</taxon>
        <taxon>Xanthomonas</taxon>
    </lineage>
</organism>
<dbReference type="InterPro" id="IPR034061">
    <property type="entry name" value="Peptidases_S8_Autotransporter"/>
</dbReference>
<dbReference type="PANTHER" id="PTHR43806:SF11">
    <property type="entry name" value="CEREVISIN-RELATED"/>
    <property type="match status" value="1"/>
</dbReference>
<evidence type="ECO:0000256" key="7">
    <source>
        <dbReference type="SAM" id="MobiDB-lite"/>
    </source>
</evidence>
<accession>A0A2P5Z824</accession>
<protein>
    <submittedName>
        <fullName evidence="10">Autotransporter domain-containing protein</fullName>
    </submittedName>
</protein>
<keyword evidence="5 6" id="KW-0720">Serine protease</keyword>
<dbReference type="PRINTS" id="PR00723">
    <property type="entry name" value="SUBTILISIN"/>
</dbReference>
<dbReference type="CDD" id="cd04848">
    <property type="entry name" value="Peptidases_S8_Autotransporter_serine_protease_like"/>
    <property type="match status" value="1"/>
</dbReference>
<dbReference type="InterPro" id="IPR036709">
    <property type="entry name" value="Autotransporte_beta_dom_sf"/>
</dbReference>
<evidence type="ECO:0000256" key="5">
    <source>
        <dbReference type="ARBA" id="ARBA00022825"/>
    </source>
</evidence>
<evidence type="ECO:0000256" key="3">
    <source>
        <dbReference type="ARBA" id="ARBA00022729"/>
    </source>
</evidence>
<reference evidence="10 11" key="1">
    <citation type="submission" date="2016-08" db="EMBL/GenBank/DDBJ databases">
        <authorList>
            <person name="Seilhamer J.J."/>
        </authorList>
    </citation>
    <scope>NUCLEOTIDE SEQUENCE [LARGE SCALE GENOMIC DNA]</scope>
    <source>
        <strain evidence="10 11">CFBP4641</strain>
    </source>
</reference>
<sequence length="946" mass="96136">MRALMTRSLLAAAVAVALTSCGGGGGGGGNLVHGSPPPTSPPPTSPPPPPPPPPPTSPPPTSPPPPQPAFDAHLTLTNTLAAHNAGYDGGGYRIGVVDTGVNRNHPALAGRVVSNLIYVDPSQNNTKVDDVDGHGTTVAQLAAGKSVGQWPGGIAPGAQIVSARIISDTPPKDDGTGNGNQVSGGLGLTQVHQDLINAGVKVMNNSWGGIYWTDLNSTNAIADEYRPFVLGNGGLVVFAAGNESKATPSDIASLPSKAGPNGTLPAADLERGWLVVAATDSTTGTQLASYSNACGAAMRYCLVAPGTEVFVDPKATTSTSNPDYYYGSGTSFAAPLVSGAAALVWQAFPYFTNDLVRQTLLGTATDLGTPGVDATFGYGLLNVGKAVQGPGRFDWGDVTVGFTGSSTWANDIAGSGGLIKQGSGTLTLSGTQNTYSGDTQVQGGTLSAASLGSSNVAISNGATFIGTGALGGSVANAGTFQVGAATLSLSGNYVQSSNGRLALLVGDKLSVGGSAVLQGGSLYVLGKRDYVVNNTAYTVLQANGGLTGTFTSVTTPSNVFLTSSLSYDATSASITVQSLSVTAAAASFGNITAATLASATRVDAAFAQLNTQLSQAPATVGGALLKAAGAVQQSPSVAAASATLRSLSGEAHAAATAMTFDTMDLQRRALSSRFDTLVDQPRAVGAWSQRLGETGQGSFAGSQFQLDGWLMGQDLRLSEHAVAGFAFGESRANDAGGLDRSRNRQVQGQVYLGAVAGDAYALAQLGTGQYQRQLDRSLLLGDAVADASSRYAGRFLSSSVEVGYRLGRGPTWLTPYAGADYSRIDSDGFREQGGDGFGLMAGAASSSRSQALAGLRGGVGGRGWSLQGYAEWQQTLAAQGLDRQASFVGVNAWAPLVDLQPARSGGLFGASLQTRWNGGLLGLGYDQRFGPRGDDRAVSLRYRLGF</sequence>
<evidence type="ECO:0000256" key="8">
    <source>
        <dbReference type="SAM" id="SignalP"/>
    </source>
</evidence>
<dbReference type="SUPFAM" id="SSF103515">
    <property type="entry name" value="Autotransporter"/>
    <property type="match status" value="1"/>
</dbReference>
<dbReference type="EMBL" id="MDEK01000002">
    <property type="protein sequence ID" value="PPU84621.1"/>
    <property type="molecule type" value="Genomic_DNA"/>
</dbReference>
<dbReference type="Pfam" id="PF03797">
    <property type="entry name" value="Autotransporter"/>
    <property type="match status" value="1"/>
</dbReference>
<feature type="region of interest" description="Disordered" evidence="7">
    <location>
        <begin position="25"/>
        <end position="70"/>
    </location>
</feature>
<dbReference type="Pfam" id="PF00082">
    <property type="entry name" value="Peptidase_S8"/>
    <property type="match status" value="1"/>
</dbReference>
<dbReference type="InterPro" id="IPR023827">
    <property type="entry name" value="Peptidase_S8_Asp-AS"/>
</dbReference>
<dbReference type="OrthoDB" id="5360469at2"/>
<evidence type="ECO:0000256" key="2">
    <source>
        <dbReference type="ARBA" id="ARBA00022670"/>
    </source>
</evidence>
<dbReference type="AlphaFoldDB" id="A0A2P5Z824"/>
<dbReference type="InterPro" id="IPR015500">
    <property type="entry name" value="Peptidase_S8_subtilisin-rel"/>
</dbReference>
<dbReference type="NCBIfam" id="TIGR02601">
    <property type="entry name" value="autotrns_rpt"/>
    <property type="match status" value="1"/>
</dbReference>
<name>A0A2P5Z824_9XANT</name>
<feature type="active site" description="Charge relay system" evidence="6">
    <location>
        <position position="98"/>
    </location>
</feature>
<evidence type="ECO:0000313" key="10">
    <source>
        <dbReference type="EMBL" id="PPU84621.1"/>
    </source>
</evidence>
<dbReference type="SUPFAM" id="SSF52743">
    <property type="entry name" value="Subtilisin-like"/>
    <property type="match status" value="1"/>
</dbReference>
<dbReference type="Gene3D" id="3.40.50.200">
    <property type="entry name" value="Peptidase S8/S53 domain"/>
    <property type="match status" value="1"/>
</dbReference>
<keyword evidence="3 8" id="KW-0732">Signal</keyword>
<dbReference type="InterPro" id="IPR050131">
    <property type="entry name" value="Peptidase_S8_subtilisin-like"/>
</dbReference>
<feature type="chain" id="PRO_5015167103" evidence="8">
    <location>
        <begin position="18"/>
        <end position="946"/>
    </location>
</feature>
<gene>
    <name evidence="10" type="ORF">XsacCFBP4641_02160</name>
</gene>
<evidence type="ECO:0000259" key="9">
    <source>
        <dbReference type="PROSITE" id="PS51208"/>
    </source>
</evidence>